<name>A0A1D8D201_FAGTA</name>
<evidence type="ECO:0000256" key="1">
    <source>
        <dbReference type="ARBA" id="ARBA00009995"/>
    </source>
</evidence>
<dbReference type="Pfam" id="PF00201">
    <property type="entry name" value="UDPGT"/>
    <property type="match status" value="1"/>
</dbReference>
<proteinExistence type="evidence at transcript level"/>
<dbReference type="AlphaFoldDB" id="A0A1D8D201"/>
<dbReference type="SUPFAM" id="SSF53756">
    <property type="entry name" value="UDP-Glycosyltransferase/glycogen phosphorylase"/>
    <property type="match status" value="1"/>
</dbReference>
<dbReference type="EMBL" id="KX216514">
    <property type="protein sequence ID" value="AOS85164.1"/>
    <property type="molecule type" value="mRNA"/>
</dbReference>
<evidence type="ECO:0000256" key="2">
    <source>
        <dbReference type="ARBA" id="ARBA00022676"/>
    </source>
</evidence>
<keyword evidence="3" id="KW-0808">Transferase</keyword>
<evidence type="ECO:0000313" key="5">
    <source>
        <dbReference type="EMBL" id="QAV53755.1"/>
    </source>
</evidence>
<evidence type="ECO:0000256" key="3">
    <source>
        <dbReference type="ARBA" id="ARBA00022679"/>
    </source>
</evidence>
<comment type="similarity">
    <text evidence="1">Belongs to the UDP-glycosyltransferase family.</text>
</comment>
<dbReference type="CDD" id="cd03784">
    <property type="entry name" value="GT1_Gtf-like"/>
    <property type="match status" value="1"/>
</dbReference>
<reference evidence="4" key="1">
    <citation type="journal article" date="2016" name="J. Agric. Food Chem.">
        <title>Characterization of Three Glucosyltransferase Genes in Tartary Buckwheat and Their Expression after Cold Stress.</title>
        <authorList>
            <person name="Zhou J."/>
            <person name="Li C.L."/>
            <person name="Gao F."/>
            <person name="Luo X.P."/>
            <person name="Li Q.Q."/>
            <person name="Zhao H.X."/>
            <person name="Yao H.P."/>
            <person name="Chen H."/>
            <person name="Wang A.H."/>
            <person name="Wu Q."/>
        </authorList>
    </citation>
    <scope>NUCLEOTIDE SEQUENCE</scope>
</reference>
<reference evidence="5" key="2">
    <citation type="submission" date="2018-03" db="EMBL/GenBank/DDBJ databases">
        <title>Identification of two glycosyltransferase involved accumulation of rutin in Fagopyrum tataricum.</title>
        <authorList>
            <person name="Yin Q."/>
        </authorList>
    </citation>
    <scope>NUCLEOTIDE SEQUENCE</scope>
</reference>
<dbReference type="SMR" id="A0A1D8D201"/>
<dbReference type="InterPro" id="IPR002213">
    <property type="entry name" value="UDP_glucos_trans"/>
</dbReference>
<dbReference type="GO" id="GO:0080044">
    <property type="term" value="F:quercetin 7-O-glucosyltransferase activity"/>
    <property type="evidence" value="ECO:0007669"/>
    <property type="project" value="TreeGrafter"/>
</dbReference>
<dbReference type="PANTHER" id="PTHR11926">
    <property type="entry name" value="GLUCOSYL/GLUCURONOSYL TRANSFERASES"/>
    <property type="match status" value="1"/>
</dbReference>
<dbReference type="PANTHER" id="PTHR11926:SF1494">
    <property type="entry name" value="FLAVONOL 3-O-GLUCOSYLTRANSFERASE UGT76E12-RELATED"/>
    <property type="match status" value="1"/>
</dbReference>
<protein>
    <submittedName>
        <fullName evidence="4">UGT3</fullName>
    </submittedName>
    <submittedName>
        <fullName evidence="5">UGT714C1</fullName>
    </submittedName>
</protein>
<keyword evidence="2" id="KW-0328">Glycosyltransferase</keyword>
<dbReference type="EMBL" id="MH197430">
    <property type="protein sequence ID" value="QAV53755.1"/>
    <property type="molecule type" value="mRNA"/>
</dbReference>
<dbReference type="Gene3D" id="3.40.50.2000">
    <property type="entry name" value="Glycogen Phosphorylase B"/>
    <property type="match status" value="2"/>
</dbReference>
<evidence type="ECO:0000313" key="4">
    <source>
        <dbReference type="EMBL" id="AOS85164.1"/>
    </source>
</evidence>
<dbReference type="GO" id="GO:0080043">
    <property type="term" value="F:quercetin 3-O-glucosyltransferase activity"/>
    <property type="evidence" value="ECO:0007669"/>
    <property type="project" value="TreeGrafter"/>
</dbReference>
<accession>A0A1D8D201</accession>
<organism evidence="4">
    <name type="scientific">Fagopyrum tataricum</name>
    <name type="common">Tartarian buckwheat</name>
    <name type="synonym">Polygonum tataricum</name>
    <dbReference type="NCBI Taxonomy" id="62330"/>
    <lineage>
        <taxon>Eukaryota</taxon>
        <taxon>Viridiplantae</taxon>
        <taxon>Streptophyta</taxon>
        <taxon>Embryophyta</taxon>
        <taxon>Tracheophyta</taxon>
        <taxon>Spermatophyta</taxon>
        <taxon>Magnoliopsida</taxon>
        <taxon>eudicotyledons</taxon>
        <taxon>Gunneridae</taxon>
        <taxon>Pentapetalae</taxon>
        <taxon>Caryophyllales</taxon>
        <taxon>Polygonaceae</taxon>
        <taxon>Polygonoideae</taxon>
        <taxon>Fagopyreae</taxon>
        <taxon>Fagopyrum</taxon>
    </lineage>
</organism>
<sequence length="470" mass="50252">MTVSSATETSAVSRHVAVCPFPFSSHPATLLFLSRKIVVSSPGVHISFFTTESSATALKASLPPEGLPTGIKFYHIEDGLAGESGWIHPLEAMRRFMEVSGETLRRSLAVAEEEIGVKISCVVADAFLSFVCKEIADEKAVQWVALWTSAASDLASHMYTDELRSRIATGEAHYEDSVDRHIPGFPPVTIADLAPEVVVADLATSSIARMLQIMSHTLTSASSVVMNSFHTLEPDITVSLNSAFNNIFLSAGPYSLTLSPPDHGGAVHDPSGCLPWLDTHVSAPASVVYISFGTAHTPPPEEFTALAEALEVVGVPFLWSLPNRFLACLPEGFIERTGKSGKGKVVTWAPQTSVLGHVAIGAQLTHCGWNSVTESIVSGVPMICRALAVAEQKFNERLVVSVWGIGVEVEGGKLTKAAAARAVERVLLEEEGKKIRETIRGMKKLAEEAAAEPNGSSARNLNKFISIITT</sequence>